<dbReference type="AlphaFoldDB" id="A0A9D1JVJ8"/>
<evidence type="ECO:0000256" key="2">
    <source>
        <dbReference type="ARBA" id="ARBA00022723"/>
    </source>
</evidence>
<dbReference type="InterPro" id="IPR006158">
    <property type="entry name" value="Cobalamin-bd"/>
</dbReference>
<evidence type="ECO:0000256" key="4">
    <source>
        <dbReference type="SAM" id="MobiDB-lite"/>
    </source>
</evidence>
<name>A0A9D1JVJ8_9FIRM</name>
<dbReference type="CDD" id="cd02070">
    <property type="entry name" value="corrinoid_protein_B12-BD"/>
    <property type="match status" value="1"/>
</dbReference>
<evidence type="ECO:0000259" key="6">
    <source>
        <dbReference type="PROSITE" id="PS51337"/>
    </source>
</evidence>
<feature type="region of interest" description="Disordered" evidence="4">
    <location>
        <begin position="1"/>
        <end position="23"/>
    </location>
</feature>
<keyword evidence="3" id="KW-0170">Cobalt</keyword>
<dbReference type="InterPro" id="IPR036724">
    <property type="entry name" value="Cobalamin-bd_sf"/>
</dbReference>
<dbReference type="GO" id="GO:0046653">
    <property type="term" value="P:tetrahydrofolate metabolic process"/>
    <property type="evidence" value="ECO:0007669"/>
    <property type="project" value="TreeGrafter"/>
</dbReference>
<feature type="domain" description="B12-binding N-terminal" evidence="6">
    <location>
        <begin position="23"/>
        <end position="117"/>
    </location>
</feature>
<evidence type="ECO:0000256" key="3">
    <source>
        <dbReference type="ARBA" id="ARBA00023285"/>
    </source>
</evidence>
<dbReference type="SMART" id="SM01018">
    <property type="entry name" value="B12-binding_2"/>
    <property type="match status" value="1"/>
</dbReference>
<organism evidence="7 8">
    <name type="scientific">Candidatus Scatomorpha merdipullorum</name>
    <dbReference type="NCBI Taxonomy" id="2840927"/>
    <lineage>
        <taxon>Bacteria</taxon>
        <taxon>Bacillati</taxon>
        <taxon>Bacillota</taxon>
        <taxon>Clostridia</taxon>
        <taxon>Eubacteriales</taxon>
        <taxon>Candidatus Scatomorpha</taxon>
    </lineage>
</organism>
<dbReference type="PROSITE" id="PS51332">
    <property type="entry name" value="B12_BINDING"/>
    <property type="match status" value="1"/>
</dbReference>
<dbReference type="PROSITE" id="PS51337">
    <property type="entry name" value="B12_BINDING_NTER"/>
    <property type="match status" value="1"/>
</dbReference>
<sequence length="240" mass="24629">MHGARRAAVVRRGEARPAASPSPAAAAESAGVLGDITAALRKGHRKKVLEGVEAALAEGISAETVLNEGLVRGMQLLGDDFSAGRAFVPEMLVAARAMNAATERLKPLLAAGGKKSAGKICLGTVRGDMHDIGKNLVKIMMEGAGLEVVDLGVDVSAEQFVDTAVNEGCALIGCSAMLTTTMDEMRRVVELVRERGLAGKVKVMIGGAPTSREFCDSIGADCYTADAAQAAQAALALLAG</sequence>
<feature type="domain" description="B12-binding" evidence="5">
    <location>
        <begin position="117"/>
        <end position="240"/>
    </location>
</feature>
<evidence type="ECO:0000256" key="1">
    <source>
        <dbReference type="ARBA" id="ARBA00010854"/>
    </source>
</evidence>
<evidence type="ECO:0000313" key="7">
    <source>
        <dbReference type="EMBL" id="HIS66908.1"/>
    </source>
</evidence>
<proteinExistence type="inferred from homology"/>
<comment type="similarity">
    <text evidence="1">Belongs to the methylamine corrinoid protein family.</text>
</comment>
<dbReference type="InterPro" id="IPR036594">
    <property type="entry name" value="Meth_synthase_dom"/>
</dbReference>
<dbReference type="PANTHER" id="PTHR45833:SF1">
    <property type="entry name" value="METHIONINE SYNTHASE"/>
    <property type="match status" value="1"/>
</dbReference>
<dbReference type="Proteomes" id="UP000824001">
    <property type="component" value="Unassembled WGS sequence"/>
</dbReference>
<dbReference type="SUPFAM" id="SSF47644">
    <property type="entry name" value="Methionine synthase domain"/>
    <property type="match status" value="1"/>
</dbReference>
<dbReference type="InterPro" id="IPR003759">
    <property type="entry name" value="Cbl-bd_cap"/>
</dbReference>
<dbReference type="Gene3D" id="1.10.1240.10">
    <property type="entry name" value="Methionine synthase domain"/>
    <property type="match status" value="1"/>
</dbReference>
<dbReference type="InterPro" id="IPR050554">
    <property type="entry name" value="Met_Synthase/Corrinoid"/>
</dbReference>
<dbReference type="SUPFAM" id="SSF52242">
    <property type="entry name" value="Cobalamin (vitamin B12)-binding domain"/>
    <property type="match status" value="1"/>
</dbReference>
<dbReference type="Pfam" id="PF02607">
    <property type="entry name" value="B12-binding_2"/>
    <property type="match status" value="1"/>
</dbReference>
<reference evidence="7" key="2">
    <citation type="journal article" date="2021" name="PeerJ">
        <title>Extensive microbial diversity within the chicken gut microbiome revealed by metagenomics and culture.</title>
        <authorList>
            <person name="Gilroy R."/>
            <person name="Ravi A."/>
            <person name="Getino M."/>
            <person name="Pursley I."/>
            <person name="Horton D.L."/>
            <person name="Alikhan N.F."/>
            <person name="Baker D."/>
            <person name="Gharbi K."/>
            <person name="Hall N."/>
            <person name="Watson M."/>
            <person name="Adriaenssens E.M."/>
            <person name="Foster-Nyarko E."/>
            <person name="Jarju S."/>
            <person name="Secka A."/>
            <person name="Antonio M."/>
            <person name="Oren A."/>
            <person name="Chaudhuri R.R."/>
            <person name="La Ragione R."/>
            <person name="Hildebrand F."/>
            <person name="Pallen M.J."/>
        </authorList>
    </citation>
    <scope>NUCLEOTIDE SEQUENCE</scope>
    <source>
        <strain evidence="7">ChiHjej10B9-9673</strain>
    </source>
</reference>
<keyword evidence="2" id="KW-0479">Metal-binding</keyword>
<dbReference type="Gene3D" id="3.40.50.280">
    <property type="entry name" value="Cobalamin-binding domain"/>
    <property type="match status" value="1"/>
</dbReference>
<dbReference type="Pfam" id="PF02310">
    <property type="entry name" value="B12-binding"/>
    <property type="match status" value="1"/>
</dbReference>
<reference evidence="7" key="1">
    <citation type="submission" date="2020-10" db="EMBL/GenBank/DDBJ databases">
        <authorList>
            <person name="Gilroy R."/>
        </authorList>
    </citation>
    <scope>NUCLEOTIDE SEQUENCE</scope>
    <source>
        <strain evidence="7">ChiHjej10B9-9673</strain>
    </source>
</reference>
<dbReference type="GO" id="GO:0008705">
    <property type="term" value="F:methionine synthase activity"/>
    <property type="evidence" value="ECO:0007669"/>
    <property type="project" value="TreeGrafter"/>
</dbReference>
<dbReference type="FunFam" id="3.40.50.280:FF:000003">
    <property type="entry name" value="Dimethylamine methyltransferase corrinoid protein"/>
    <property type="match status" value="1"/>
</dbReference>
<protein>
    <submittedName>
        <fullName evidence="7">Corrinoid protein</fullName>
    </submittedName>
</protein>
<dbReference type="PANTHER" id="PTHR45833">
    <property type="entry name" value="METHIONINE SYNTHASE"/>
    <property type="match status" value="1"/>
</dbReference>
<dbReference type="GO" id="GO:0046872">
    <property type="term" value="F:metal ion binding"/>
    <property type="evidence" value="ECO:0007669"/>
    <property type="project" value="UniProtKB-KW"/>
</dbReference>
<dbReference type="EMBL" id="DVJK01000138">
    <property type="protein sequence ID" value="HIS66908.1"/>
    <property type="molecule type" value="Genomic_DNA"/>
</dbReference>
<evidence type="ECO:0000259" key="5">
    <source>
        <dbReference type="PROSITE" id="PS51332"/>
    </source>
</evidence>
<dbReference type="GO" id="GO:0050667">
    <property type="term" value="P:homocysteine metabolic process"/>
    <property type="evidence" value="ECO:0007669"/>
    <property type="project" value="TreeGrafter"/>
</dbReference>
<comment type="caution">
    <text evidence="7">The sequence shown here is derived from an EMBL/GenBank/DDBJ whole genome shotgun (WGS) entry which is preliminary data.</text>
</comment>
<gene>
    <name evidence="7" type="ORF">IAC18_05030</name>
</gene>
<dbReference type="GO" id="GO:0005829">
    <property type="term" value="C:cytosol"/>
    <property type="evidence" value="ECO:0007669"/>
    <property type="project" value="TreeGrafter"/>
</dbReference>
<dbReference type="GO" id="GO:0031419">
    <property type="term" value="F:cobalamin binding"/>
    <property type="evidence" value="ECO:0007669"/>
    <property type="project" value="InterPro"/>
</dbReference>
<evidence type="ECO:0000313" key="8">
    <source>
        <dbReference type="Proteomes" id="UP000824001"/>
    </source>
</evidence>
<accession>A0A9D1JVJ8</accession>